<evidence type="ECO:0000313" key="1">
    <source>
        <dbReference type="EMBL" id="GAG94754.1"/>
    </source>
</evidence>
<feature type="non-terminal residue" evidence="1">
    <location>
        <position position="1"/>
    </location>
</feature>
<gene>
    <name evidence="1" type="ORF">S01H4_50850</name>
</gene>
<name>X1BFN3_9ZZZZ</name>
<accession>X1BFN3</accession>
<protein>
    <submittedName>
        <fullName evidence="1">Uncharacterized protein</fullName>
    </submittedName>
</protein>
<proteinExistence type="predicted"/>
<organism evidence="1">
    <name type="scientific">marine sediment metagenome</name>
    <dbReference type="NCBI Taxonomy" id="412755"/>
    <lineage>
        <taxon>unclassified sequences</taxon>
        <taxon>metagenomes</taxon>
        <taxon>ecological metagenomes</taxon>
    </lineage>
</organism>
<reference evidence="1" key="1">
    <citation type="journal article" date="2014" name="Front. Microbiol.">
        <title>High frequency of phylogenetically diverse reductive dehalogenase-homologous genes in deep subseafloor sedimentary metagenomes.</title>
        <authorList>
            <person name="Kawai M."/>
            <person name="Futagami T."/>
            <person name="Toyoda A."/>
            <person name="Takaki Y."/>
            <person name="Nishi S."/>
            <person name="Hori S."/>
            <person name="Arai W."/>
            <person name="Tsubouchi T."/>
            <person name="Morono Y."/>
            <person name="Uchiyama I."/>
            <person name="Ito T."/>
            <person name="Fujiyama A."/>
            <person name="Inagaki F."/>
            <person name="Takami H."/>
        </authorList>
    </citation>
    <scope>NUCLEOTIDE SEQUENCE</scope>
    <source>
        <strain evidence="1">Expedition CK06-06</strain>
    </source>
</reference>
<dbReference type="EMBL" id="BART01028909">
    <property type="protein sequence ID" value="GAG94754.1"/>
    <property type="molecule type" value="Genomic_DNA"/>
</dbReference>
<comment type="caution">
    <text evidence="1">The sequence shown here is derived from an EMBL/GenBank/DDBJ whole genome shotgun (WGS) entry which is preliminary data.</text>
</comment>
<sequence length="29" mass="3034">ILLLVVPGLNLILGLTISISSSLEISPEE</sequence>
<dbReference type="AlphaFoldDB" id="X1BFN3"/>